<dbReference type="GO" id="GO:0003700">
    <property type="term" value="F:DNA-binding transcription factor activity"/>
    <property type="evidence" value="ECO:0007669"/>
    <property type="project" value="InterPro"/>
</dbReference>
<dbReference type="Gene3D" id="1.20.120.530">
    <property type="entry name" value="GntR ligand-binding domain-like"/>
    <property type="match status" value="1"/>
</dbReference>
<keyword evidence="2" id="KW-0238">DNA-binding</keyword>
<dbReference type="InterPro" id="IPR011711">
    <property type="entry name" value="GntR_C"/>
</dbReference>
<evidence type="ECO:0000313" key="6">
    <source>
        <dbReference type="Proteomes" id="UP000215145"/>
    </source>
</evidence>
<evidence type="ECO:0000256" key="1">
    <source>
        <dbReference type="ARBA" id="ARBA00023015"/>
    </source>
</evidence>
<dbReference type="SMART" id="SM00345">
    <property type="entry name" value="HTH_GNTR"/>
    <property type="match status" value="1"/>
</dbReference>
<dbReference type="PRINTS" id="PR00035">
    <property type="entry name" value="HTHGNTR"/>
</dbReference>
<keyword evidence="6" id="KW-1185">Reference proteome</keyword>
<dbReference type="OrthoDB" id="214086at2"/>
<dbReference type="EMBL" id="NMUQ01000003">
    <property type="protein sequence ID" value="OXM13597.1"/>
    <property type="molecule type" value="Genomic_DNA"/>
</dbReference>
<dbReference type="InterPro" id="IPR036390">
    <property type="entry name" value="WH_DNA-bd_sf"/>
</dbReference>
<keyword evidence="1" id="KW-0805">Transcription regulation</keyword>
<evidence type="ECO:0000259" key="4">
    <source>
        <dbReference type="PROSITE" id="PS50949"/>
    </source>
</evidence>
<dbReference type="SMART" id="SM00895">
    <property type="entry name" value="FCD"/>
    <property type="match status" value="1"/>
</dbReference>
<dbReference type="Gene3D" id="1.10.10.10">
    <property type="entry name" value="Winged helix-like DNA-binding domain superfamily/Winged helix DNA-binding domain"/>
    <property type="match status" value="1"/>
</dbReference>
<dbReference type="SUPFAM" id="SSF46785">
    <property type="entry name" value="Winged helix' DNA-binding domain"/>
    <property type="match status" value="1"/>
</dbReference>
<dbReference type="Pfam" id="PF07729">
    <property type="entry name" value="FCD"/>
    <property type="match status" value="1"/>
</dbReference>
<sequence>MEVKPLSKQNHYEAIAEQLRRLIDEGSVAAGEKLPSARELSERFGVGRSTMREALSALKAMGYIDIRQGGGSVVRPLAERLPAGVPPLLAAAQASREELLELLEARRSLELANVALAAHKRSDADLARLHELSDGMRLTLGDDLAGERFDMEFHLALAHATHNRMMVQLYESLMAPIERTIRAVRRAELYSSREVAGQLADAHELILQAVERGDAELAAAEMDAHLEHVEQIVMRHL</sequence>
<dbReference type="Proteomes" id="UP000215145">
    <property type="component" value="Unassembled WGS sequence"/>
</dbReference>
<dbReference type="PANTHER" id="PTHR43537">
    <property type="entry name" value="TRANSCRIPTIONAL REGULATOR, GNTR FAMILY"/>
    <property type="match status" value="1"/>
</dbReference>
<dbReference type="RefSeq" id="WP_089526301.1">
    <property type="nucleotide sequence ID" value="NZ_NMUQ01000003.1"/>
</dbReference>
<gene>
    <name evidence="5" type="ORF">CGZ75_21465</name>
</gene>
<dbReference type="PROSITE" id="PS50949">
    <property type="entry name" value="HTH_GNTR"/>
    <property type="match status" value="1"/>
</dbReference>
<comment type="caution">
    <text evidence="5">The sequence shown here is derived from an EMBL/GenBank/DDBJ whole genome shotgun (WGS) entry which is preliminary data.</text>
</comment>
<protein>
    <submittedName>
        <fullName evidence="5">GntR family transcriptional regulator</fullName>
    </submittedName>
</protein>
<organism evidence="5 6">
    <name type="scientific">Paenibacillus herberti</name>
    <dbReference type="NCBI Taxonomy" id="1619309"/>
    <lineage>
        <taxon>Bacteria</taxon>
        <taxon>Bacillati</taxon>
        <taxon>Bacillota</taxon>
        <taxon>Bacilli</taxon>
        <taxon>Bacillales</taxon>
        <taxon>Paenibacillaceae</taxon>
        <taxon>Paenibacillus</taxon>
    </lineage>
</organism>
<dbReference type="GO" id="GO:0003677">
    <property type="term" value="F:DNA binding"/>
    <property type="evidence" value="ECO:0007669"/>
    <property type="project" value="UniProtKB-KW"/>
</dbReference>
<proteinExistence type="predicted"/>
<evidence type="ECO:0000256" key="2">
    <source>
        <dbReference type="ARBA" id="ARBA00023125"/>
    </source>
</evidence>
<dbReference type="CDD" id="cd07377">
    <property type="entry name" value="WHTH_GntR"/>
    <property type="match status" value="1"/>
</dbReference>
<keyword evidence="3" id="KW-0804">Transcription</keyword>
<dbReference type="AlphaFoldDB" id="A0A229NUL3"/>
<dbReference type="InterPro" id="IPR036388">
    <property type="entry name" value="WH-like_DNA-bd_sf"/>
</dbReference>
<evidence type="ECO:0000256" key="3">
    <source>
        <dbReference type="ARBA" id="ARBA00023163"/>
    </source>
</evidence>
<dbReference type="InterPro" id="IPR000524">
    <property type="entry name" value="Tscrpt_reg_HTH_GntR"/>
</dbReference>
<accession>A0A229NUL3</accession>
<dbReference type="SUPFAM" id="SSF48008">
    <property type="entry name" value="GntR ligand-binding domain-like"/>
    <property type="match status" value="1"/>
</dbReference>
<dbReference type="Pfam" id="PF00392">
    <property type="entry name" value="GntR"/>
    <property type="match status" value="1"/>
</dbReference>
<reference evidence="5 6" key="1">
    <citation type="submission" date="2017-07" db="EMBL/GenBank/DDBJ databases">
        <title>Paenibacillus herberti R33 genome sequencing and assembly.</title>
        <authorList>
            <person name="Su W."/>
        </authorList>
    </citation>
    <scope>NUCLEOTIDE SEQUENCE [LARGE SCALE GENOMIC DNA]</scope>
    <source>
        <strain evidence="5 6">R33</strain>
    </source>
</reference>
<evidence type="ECO:0000313" key="5">
    <source>
        <dbReference type="EMBL" id="OXM13597.1"/>
    </source>
</evidence>
<name>A0A229NUL3_9BACL</name>
<feature type="domain" description="HTH gntR-type" evidence="4">
    <location>
        <begin position="9"/>
        <end position="77"/>
    </location>
</feature>
<dbReference type="PANTHER" id="PTHR43537:SF5">
    <property type="entry name" value="UXU OPERON TRANSCRIPTIONAL REGULATOR"/>
    <property type="match status" value="1"/>
</dbReference>
<dbReference type="InterPro" id="IPR008920">
    <property type="entry name" value="TF_FadR/GntR_C"/>
</dbReference>